<name>A0A833REM4_9POAL</name>
<accession>A0A833REM4</accession>
<dbReference type="EMBL" id="SWLB01000005">
    <property type="protein sequence ID" value="KAF3338448.1"/>
    <property type="molecule type" value="Genomic_DNA"/>
</dbReference>
<reference evidence="1" key="1">
    <citation type="submission" date="2020-01" db="EMBL/GenBank/DDBJ databases">
        <title>Genome sequence of Kobresia littledalei, the first chromosome-level genome in the family Cyperaceae.</title>
        <authorList>
            <person name="Qu G."/>
        </authorList>
    </citation>
    <scope>NUCLEOTIDE SEQUENCE</scope>
    <source>
        <strain evidence="1">C.B.Clarke</strain>
        <tissue evidence="1">Leaf</tissue>
    </source>
</reference>
<keyword evidence="2" id="KW-1185">Reference proteome</keyword>
<dbReference type="Proteomes" id="UP000623129">
    <property type="component" value="Unassembled WGS sequence"/>
</dbReference>
<comment type="caution">
    <text evidence="1">The sequence shown here is derived from an EMBL/GenBank/DDBJ whole genome shotgun (WGS) entry which is preliminary data.</text>
</comment>
<evidence type="ECO:0000313" key="1">
    <source>
        <dbReference type="EMBL" id="KAF3338448.1"/>
    </source>
</evidence>
<gene>
    <name evidence="1" type="ORF">FCM35_KLT17285</name>
</gene>
<protein>
    <submittedName>
        <fullName evidence="1">Uncharacterized protein</fullName>
    </submittedName>
</protein>
<organism evidence="1 2">
    <name type="scientific">Carex littledalei</name>
    <dbReference type="NCBI Taxonomy" id="544730"/>
    <lineage>
        <taxon>Eukaryota</taxon>
        <taxon>Viridiplantae</taxon>
        <taxon>Streptophyta</taxon>
        <taxon>Embryophyta</taxon>
        <taxon>Tracheophyta</taxon>
        <taxon>Spermatophyta</taxon>
        <taxon>Magnoliopsida</taxon>
        <taxon>Liliopsida</taxon>
        <taxon>Poales</taxon>
        <taxon>Cyperaceae</taxon>
        <taxon>Cyperoideae</taxon>
        <taxon>Cariceae</taxon>
        <taxon>Carex</taxon>
        <taxon>Carex subgen. Euthyceras</taxon>
    </lineage>
</organism>
<evidence type="ECO:0000313" key="2">
    <source>
        <dbReference type="Proteomes" id="UP000623129"/>
    </source>
</evidence>
<dbReference type="AlphaFoldDB" id="A0A833REM4"/>
<proteinExistence type="predicted"/>
<sequence>MLEHFAGGRPRKEFAVSFYVPVKFLERSFKMEHKLEPGRKVDLASRNQAWARPKVGCRLVSELSR</sequence>